<evidence type="ECO:0000256" key="5">
    <source>
        <dbReference type="SAM" id="Phobius"/>
    </source>
</evidence>
<proteinExistence type="predicted"/>
<dbReference type="InterPro" id="IPR033989">
    <property type="entry name" value="CD209-like_CTLD"/>
</dbReference>
<keyword evidence="3" id="KW-0430">Lectin</keyword>
<evidence type="ECO:0000313" key="7">
    <source>
        <dbReference type="Ensembl" id="ENSSMRP00000003495.1"/>
    </source>
</evidence>
<dbReference type="CDD" id="cd03590">
    <property type="entry name" value="CLECT_DC-SIGN_like"/>
    <property type="match status" value="1"/>
</dbReference>
<dbReference type="Ensembl" id="ENSSMRT00000004165.1">
    <property type="protein sequence ID" value="ENSSMRP00000003495.1"/>
    <property type="gene ID" value="ENSSMRG00000002941.1"/>
</dbReference>
<keyword evidence="2" id="KW-0964">Secreted</keyword>
<keyword evidence="5" id="KW-0812">Transmembrane</keyword>
<dbReference type="Gene3D" id="3.10.100.10">
    <property type="entry name" value="Mannose-Binding Protein A, subunit A"/>
    <property type="match status" value="1"/>
</dbReference>
<keyword evidence="5" id="KW-0472">Membrane</keyword>
<keyword evidence="5" id="KW-1133">Transmembrane helix</keyword>
<dbReference type="GO" id="GO:0005576">
    <property type="term" value="C:extracellular region"/>
    <property type="evidence" value="ECO:0007669"/>
    <property type="project" value="UniProtKB-SubCell"/>
</dbReference>
<dbReference type="GeneTree" id="ENSGT00940000162036"/>
<dbReference type="AlphaFoldDB" id="A0A8D0DK22"/>
<evidence type="ECO:0000256" key="3">
    <source>
        <dbReference type="ARBA" id="ARBA00022734"/>
    </source>
</evidence>
<keyword evidence="8" id="KW-1185">Reference proteome</keyword>
<protein>
    <recommendedName>
        <fullName evidence="6">C-type lectin domain-containing protein</fullName>
    </recommendedName>
</protein>
<name>A0A8D0DK22_SALMN</name>
<dbReference type="PANTHER" id="PTHR22803">
    <property type="entry name" value="MANNOSE, PHOSPHOLIPASE, LECTIN RECEPTOR RELATED"/>
    <property type="match status" value="1"/>
</dbReference>
<dbReference type="Pfam" id="PF03954">
    <property type="entry name" value="Lectin_N"/>
    <property type="match status" value="1"/>
</dbReference>
<dbReference type="GO" id="GO:0030246">
    <property type="term" value="F:carbohydrate binding"/>
    <property type="evidence" value="ECO:0007669"/>
    <property type="project" value="UniProtKB-KW"/>
</dbReference>
<dbReference type="SUPFAM" id="SSF56436">
    <property type="entry name" value="C-type lectin-like"/>
    <property type="match status" value="1"/>
</dbReference>
<dbReference type="Proteomes" id="UP000694421">
    <property type="component" value="Unplaced"/>
</dbReference>
<dbReference type="Pfam" id="PF00059">
    <property type="entry name" value="Lectin_C"/>
    <property type="match status" value="1"/>
</dbReference>
<feature type="transmembrane region" description="Helical" evidence="5">
    <location>
        <begin position="41"/>
        <end position="67"/>
    </location>
</feature>
<dbReference type="SMART" id="SM00034">
    <property type="entry name" value="CLECT"/>
    <property type="match status" value="1"/>
</dbReference>
<dbReference type="PROSITE" id="PS00615">
    <property type="entry name" value="C_TYPE_LECTIN_1"/>
    <property type="match status" value="1"/>
</dbReference>
<dbReference type="InterPro" id="IPR001304">
    <property type="entry name" value="C-type_lectin-like"/>
</dbReference>
<evidence type="ECO:0000313" key="8">
    <source>
        <dbReference type="Proteomes" id="UP000694421"/>
    </source>
</evidence>
<evidence type="ECO:0000259" key="6">
    <source>
        <dbReference type="PROSITE" id="PS50041"/>
    </source>
</evidence>
<dbReference type="InterPro" id="IPR016186">
    <property type="entry name" value="C-type_lectin-like/link_sf"/>
</dbReference>
<accession>A0A8D0DK22</accession>
<evidence type="ECO:0000256" key="2">
    <source>
        <dbReference type="ARBA" id="ARBA00022525"/>
    </source>
</evidence>
<evidence type="ECO:0000256" key="1">
    <source>
        <dbReference type="ARBA" id="ARBA00004613"/>
    </source>
</evidence>
<dbReference type="InterPro" id="IPR016187">
    <property type="entry name" value="CTDL_fold"/>
</dbReference>
<keyword evidence="4" id="KW-1015">Disulfide bond</keyword>
<organism evidence="7 8">
    <name type="scientific">Salvator merianae</name>
    <name type="common">Argentine black and white tegu</name>
    <name type="synonym">Tupinambis merianae</name>
    <dbReference type="NCBI Taxonomy" id="96440"/>
    <lineage>
        <taxon>Eukaryota</taxon>
        <taxon>Metazoa</taxon>
        <taxon>Chordata</taxon>
        <taxon>Craniata</taxon>
        <taxon>Vertebrata</taxon>
        <taxon>Euteleostomi</taxon>
        <taxon>Lepidosauria</taxon>
        <taxon>Squamata</taxon>
        <taxon>Bifurcata</taxon>
        <taxon>Unidentata</taxon>
        <taxon>Episquamata</taxon>
        <taxon>Laterata</taxon>
        <taxon>Teiioidea</taxon>
        <taxon>Teiidae</taxon>
        <taxon>Salvator</taxon>
    </lineage>
</organism>
<sequence>MSQDSQDVKPSDKEDYLHVGKVDLQFVPPKSLEPRRFRGRYLVLVLLGLTCVIATAVIVFGVTGWAIGSNIGAIRKDIKSANQTIIAELISLEKEEVKDEQKFTKVDKMVKNMTQEMKEVKTQLQEQISKLHKSIQTTNCNLEDIKHNRTGGICCPKGWRLFDRNCYWFSKTTKSWDEAKADCEAQESHLVTITSYKEQQFVALQAKPRHTWIGLSFVSGSWKWVDGATYTIRRADWRPGEPNNYSFHVAGEPAHCAHIYSDGLWSDEHCSRQYYWACEAGTKG</sequence>
<dbReference type="InterPro" id="IPR018378">
    <property type="entry name" value="C-type_lectin_CS"/>
</dbReference>
<reference evidence="7" key="2">
    <citation type="submission" date="2025-09" db="UniProtKB">
        <authorList>
            <consortium name="Ensembl"/>
        </authorList>
    </citation>
    <scope>IDENTIFICATION</scope>
</reference>
<comment type="subcellular location">
    <subcellularLocation>
        <location evidence="1">Secreted</location>
    </subcellularLocation>
</comment>
<evidence type="ECO:0000256" key="4">
    <source>
        <dbReference type="ARBA" id="ARBA00023157"/>
    </source>
</evidence>
<reference evidence="7" key="1">
    <citation type="submission" date="2025-08" db="UniProtKB">
        <authorList>
            <consortium name="Ensembl"/>
        </authorList>
    </citation>
    <scope>IDENTIFICATION</scope>
</reference>
<dbReference type="PROSITE" id="PS50041">
    <property type="entry name" value="C_TYPE_LECTIN_2"/>
    <property type="match status" value="1"/>
</dbReference>
<dbReference type="InterPro" id="IPR050111">
    <property type="entry name" value="C-type_lectin/snaclec_domain"/>
</dbReference>
<feature type="domain" description="C-type lectin" evidence="6">
    <location>
        <begin position="162"/>
        <end position="279"/>
    </location>
</feature>
<dbReference type="OMA" id="PRNTWIG"/>